<evidence type="ECO:0000313" key="1">
    <source>
        <dbReference type="EMBL" id="UXA67365.1"/>
    </source>
</evidence>
<sequence>MSDTKVFFCNKTYNERWFTDIESSNGIHYKIIHAIIDEATLSGGGQIRQADILEKHEDIREYLVRRPFRLIPSSGTELTGNGRGIHHAKYSPTKSVAVLWQRIDGLINFTFDDHAPIKYHRAIYSFSQLRIGRQIFPLNSKCSRLTREILKSDKPWRYKGVDLRKRFYAARG</sequence>
<dbReference type="RefSeq" id="WP_252164604.1">
    <property type="nucleotide sequence ID" value="NZ_CP094827.1"/>
</dbReference>
<dbReference type="EMBL" id="CP096142">
    <property type="protein sequence ID" value="UXA67365.1"/>
    <property type="molecule type" value="Genomic_DNA"/>
</dbReference>
<name>A0A9Q9MZ80_9XANT</name>
<organism evidence="1 2">
    <name type="scientific">Xanthomonas prunicola</name>
    <dbReference type="NCBI Taxonomy" id="2053930"/>
    <lineage>
        <taxon>Bacteria</taxon>
        <taxon>Pseudomonadati</taxon>
        <taxon>Pseudomonadota</taxon>
        <taxon>Gammaproteobacteria</taxon>
        <taxon>Lysobacterales</taxon>
        <taxon>Lysobacteraceae</taxon>
        <taxon>Xanthomonas</taxon>
    </lineage>
</organism>
<dbReference type="AlphaFoldDB" id="A0A9Q9MZ80"/>
<evidence type="ECO:0000313" key="2">
    <source>
        <dbReference type="Proteomes" id="UP001058381"/>
    </source>
</evidence>
<dbReference type="GeneID" id="75151823"/>
<gene>
    <name evidence="1" type="ORF">M0D43_10675</name>
</gene>
<accession>A0A9Q9MZ80</accession>
<protein>
    <submittedName>
        <fullName evidence="1">Uncharacterized protein</fullName>
    </submittedName>
</protein>
<dbReference type="Proteomes" id="UP001058381">
    <property type="component" value="Chromosome"/>
</dbReference>
<reference evidence="1" key="1">
    <citation type="submission" date="2022-04" db="EMBL/GenBank/DDBJ databases">
        <title>Xanthomonas prunicola pv. tritici, a pathogen causing a previously unreported foliar disease of wheat.</title>
        <authorList>
            <person name="Clavijo F."/>
            <person name="Curland R.D."/>
            <person name="Dill-Macky R."/>
            <person name="Pereyra S."/>
            <person name="Roman-Reyna V."/>
            <person name="Siri M.I."/>
        </authorList>
    </citation>
    <scope>NUCLEOTIDE SEQUENCE</scope>
    <source>
        <strain evidence="1">CIX249</strain>
    </source>
</reference>
<proteinExistence type="predicted"/>